<dbReference type="PROSITE" id="PS51257">
    <property type="entry name" value="PROKAR_LIPOPROTEIN"/>
    <property type="match status" value="1"/>
</dbReference>
<organism evidence="7 8">
    <name type="scientific">SAR92 clade bacterium H455</name>
    <dbReference type="NCBI Taxonomy" id="2974818"/>
    <lineage>
        <taxon>Bacteria</taxon>
        <taxon>Pseudomonadati</taxon>
        <taxon>Pseudomonadota</taxon>
        <taxon>Gammaproteobacteria</taxon>
        <taxon>Cellvibrionales</taxon>
        <taxon>Porticoccaceae</taxon>
        <taxon>SAR92 clade</taxon>
    </lineage>
</organism>
<gene>
    <name evidence="6 7" type="primary">lptE</name>
    <name evidence="7" type="ORF">NYF23_13125</name>
</gene>
<dbReference type="Pfam" id="PF04390">
    <property type="entry name" value="LptE"/>
    <property type="match status" value="1"/>
</dbReference>
<comment type="similarity">
    <text evidence="6">Belongs to the LptE lipoprotein family.</text>
</comment>
<keyword evidence="5 6" id="KW-0449">Lipoprotein</keyword>
<evidence type="ECO:0000256" key="5">
    <source>
        <dbReference type="ARBA" id="ARBA00023288"/>
    </source>
</evidence>
<evidence type="ECO:0000256" key="4">
    <source>
        <dbReference type="ARBA" id="ARBA00023237"/>
    </source>
</evidence>
<dbReference type="InterPro" id="IPR007485">
    <property type="entry name" value="LPS_assembly_LptE"/>
</dbReference>
<keyword evidence="4 6" id="KW-0998">Cell outer membrane</keyword>
<keyword evidence="1 6" id="KW-0732">Signal</keyword>
<protein>
    <recommendedName>
        <fullName evidence="6">LPS-assembly lipoprotein LptE</fullName>
    </recommendedName>
</protein>
<sequence>MRNILLATMITLLCACGWQLRDAQVVPQSIGSLHIATQLADRDFVSELTRALDVYGVEVVPSAAAADYSVVIVDFRQNRFVGTLNASGRVAEYQLNEDVDFLIANAIGTPLTNLFTASVERNYEIEERDLLSSENEERLIKQEMRQEIVRQILNRLKVLPNQSDVAVASEASQLESAEALEPIEQ</sequence>
<dbReference type="HAMAP" id="MF_01186">
    <property type="entry name" value="LPS_assembly_LptE"/>
    <property type="match status" value="1"/>
</dbReference>
<comment type="subunit">
    <text evidence="6">Component of the lipopolysaccharide transport and assembly complex. Interacts with LptD.</text>
</comment>
<dbReference type="PANTHER" id="PTHR38098:SF1">
    <property type="entry name" value="LPS-ASSEMBLY LIPOPROTEIN LPTE"/>
    <property type="match status" value="1"/>
</dbReference>
<comment type="subcellular location">
    <subcellularLocation>
        <location evidence="6">Cell outer membrane</location>
        <topology evidence="6">Lipid-anchor</topology>
    </subcellularLocation>
</comment>
<evidence type="ECO:0000256" key="2">
    <source>
        <dbReference type="ARBA" id="ARBA00023136"/>
    </source>
</evidence>
<dbReference type="Gene3D" id="3.30.160.150">
    <property type="entry name" value="Lipoprotein like domain"/>
    <property type="match status" value="1"/>
</dbReference>
<keyword evidence="8" id="KW-1185">Reference proteome</keyword>
<reference evidence="7" key="1">
    <citation type="submission" date="2022-08" db="EMBL/GenBank/DDBJ databases">
        <title>Catabolic pathway analysis in culturable SAR92 clade bacteria reveals their overlooked roles in DMSP degradation in coastal seas.</title>
        <authorList>
            <person name="He X."/>
            <person name="Zhang X."/>
            <person name="Zhang Y."/>
        </authorList>
    </citation>
    <scope>NUCLEOTIDE SEQUENCE</scope>
    <source>
        <strain evidence="7">H455</strain>
    </source>
</reference>
<evidence type="ECO:0000256" key="1">
    <source>
        <dbReference type="ARBA" id="ARBA00022729"/>
    </source>
</evidence>
<keyword evidence="3 6" id="KW-0564">Palmitate</keyword>
<dbReference type="PANTHER" id="PTHR38098">
    <property type="entry name" value="LPS-ASSEMBLY LIPOPROTEIN LPTE"/>
    <property type="match status" value="1"/>
</dbReference>
<evidence type="ECO:0000313" key="7">
    <source>
        <dbReference type="EMBL" id="UVW34940.1"/>
    </source>
</evidence>
<accession>A0ABY5TMH1</accession>
<keyword evidence="2 6" id="KW-0472">Membrane</keyword>
<dbReference type="EMBL" id="CP103416">
    <property type="protein sequence ID" value="UVW34940.1"/>
    <property type="molecule type" value="Genomic_DNA"/>
</dbReference>
<evidence type="ECO:0000256" key="3">
    <source>
        <dbReference type="ARBA" id="ARBA00023139"/>
    </source>
</evidence>
<name>A0ABY5TMH1_9GAMM</name>
<comment type="function">
    <text evidence="6">Together with LptD, is involved in the assembly of lipopolysaccharide (LPS) at the surface of the outer membrane. Required for the proper assembly of LptD. Binds LPS and may serve as the LPS recognition site at the outer membrane.</text>
</comment>
<evidence type="ECO:0000256" key="6">
    <source>
        <dbReference type="HAMAP-Rule" id="MF_01186"/>
    </source>
</evidence>
<dbReference type="Proteomes" id="UP001059934">
    <property type="component" value="Chromosome"/>
</dbReference>
<evidence type="ECO:0000313" key="8">
    <source>
        <dbReference type="Proteomes" id="UP001059934"/>
    </source>
</evidence>
<proteinExistence type="inferred from homology"/>